<dbReference type="SMART" id="SM00382">
    <property type="entry name" value="AAA"/>
    <property type="match status" value="1"/>
</dbReference>
<organism evidence="9 10">
    <name type="scientific">Polluticaenibacter yanchengensis</name>
    <dbReference type="NCBI Taxonomy" id="3014562"/>
    <lineage>
        <taxon>Bacteria</taxon>
        <taxon>Pseudomonadati</taxon>
        <taxon>Bacteroidota</taxon>
        <taxon>Chitinophagia</taxon>
        <taxon>Chitinophagales</taxon>
        <taxon>Chitinophagaceae</taxon>
        <taxon>Polluticaenibacter</taxon>
    </lineage>
</organism>
<dbReference type="PRINTS" id="PR01590">
    <property type="entry name" value="HTHFIS"/>
</dbReference>
<evidence type="ECO:0000256" key="4">
    <source>
        <dbReference type="ARBA" id="ARBA00023125"/>
    </source>
</evidence>
<keyword evidence="10" id="KW-1185">Reference proteome</keyword>
<dbReference type="InterPro" id="IPR027417">
    <property type="entry name" value="P-loop_NTPase"/>
</dbReference>
<dbReference type="InterPro" id="IPR025944">
    <property type="entry name" value="Sigma_54_int_dom_CS"/>
</dbReference>
<dbReference type="Gene3D" id="1.10.8.60">
    <property type="match status" value="1"/>
</dbReference>
<dbReference type="PROSITE" id="PS00675">
    <property type="entry name" value="SIGMA54_INTERACT_1"/>
    <property type="match status" value="1"/>
</dbReference>
<feature type="domain" description="Response regulatory" evidence="8">
    <location>
        <begin position="3"/>
        <end position="118"/>
    </location>
</feature>
<name>A0ABT4UJS8_9BACT</name>
<evidence type="ECO:0000259" key="8">
    <source>
        <dbReference type="PROSITE" id="PS50110"/>
    </source>
</evidence>
<evidence type="ECO:0000256" key="2">
    <source>
        <dbReference type="ARBA" id="ARBA00022840"/>
    </source>
</evidence>
<keyword evidence="2" id="KW-0067">ATP-binding</keyword>
<dbReference type="Proteomes" id="UP001210231">
    <property type="component" value="Unassembled WGS sequence"/>
</dbReference>
<evidence type="ECO:0000313" key="9">
    <source>
        <dbReference type="EMBL" id="MDA3615093.1"/>
    </source>
</evidence>
<evidence type="ECO:0000256" key="1">
    <source>
        <dbReference type="ARBA" id="ARBA00022741"/>
    </source>
</evidence>
<dbReference type="PROSITE" id="PS50110">
    <property type="entry name" value="RESPONSE_REGULATORY"/>
    <property type="match status" value="1"/>
</dbReference>
<dbReference type="Gene3D" id="3.40.50.300">
    <property type="entry name" value="P-loop containing nucleotide triphosphate hydrolases"/>
    <property type="match status" value="1"/>
</dbReference>
<feature type="domain" description="Sigma-54 factor interaction" evidence="7">
    <location>
        <begin position="140"/>
        <end position="368"/>
    </location>
</feature>
<sequence length="463" mass="53115">MKRILLLSDDIILNRVFISAAKSFEFQVQAGTDFNESLEYIKKDFFDCIIVSIPLITEKCPKKIITDILNTSPYIRVYFLTDQMDYSQVITLTKAGAEYCYTKPFSFEEILEHIQNATKNISVLQLPIQGNKTDDYPKYLNATSRHAKELYKQIDTVADTNFKVIIHGETGTGKESVARRLCSGIYKNKPFISVDCGCLNKELAASELFGHVKGSFSGAYADKKGAFEEANGGTIFLDEIANLDYPVQILLLRAIEEKKIKKVGSVQEIDIDVRIIVASNEKLSDAVAEGRFREDLYYRLNEFEITTPPLRERMDDLQDFIDFFIGEANIDLNKSINGVDKDLLELFYNYDWPGNIRELKNIIRRGCLMATKMIDLSCMADDFSKKLSEVKICHPVMEKNVEIERVHLDWKHKSMLSEYHEILNVLKSVRYNKTKAAEVLNINRKTLYNKLKMFSIFDHLTIA</sequence>
<dbReference type="InterPro" id="IPR002078">
    <property type="entry name" value="Sigma_54_int"/>
</dbReference>
<dbReference type="EMBL" id="JAQGEF010000010">
    <property type="protein sequence ID" value="MDA3615093.1"/>
    <property type="molecule type" value="Genomic_DNA"/>
</dbReference>
<keyword evidence="4" id="KW-0238">DNA-binding</keyword>
<dbReference type="CDD" id="cd00009">
    <property type="entry name" value="AAA"/>
    <property type="match status" value="1"/>
</dbReference>
<dbReference type="Gene3D" id="1.10.10.60">
    <property type="entry name" value="Homeodomain-like"/>
    <property type="match status" value="1"/>
</dbReference>
<keyword evidence="1" id="KW-0547">Nucleotide-binding</keyword>
<evidence type="ECO:0000256" key="6">
    <source>
        <dbReference type="PROSITE-ProRule" id="PRU00169"/>
    </source>
</evidence>
<dbReference type="InterPro" id="IPR002197">
    <property type="entry name" value="HTH_Fis"/>
</dbReference>
<dbReference type="Pfam" id="PF00158">
    <property type="entry name" value="Sigma54_activat"/>
    <property type="match status" value="1"/>
</dbReference>
<dbReference type="PANTHER" id="PTHR32071:SF81">
    <property type="entry name" value="PROPIONATE CATABOLISM OPERON REGULATORY PROTEIN"/>
    <property type="match status" value="1"/>
</dbReference>
<dbReference type="PROSITE" id="PS00676">
    <property type="entry name" value="SIGMA54_INTERACT_2"/>
    <property type="match status" value="1"/>
</dbReference>
<reference evidence="9 10" key="1">
    <citation type="submission" date="2022-12" db="EMBL/GenBank/DDBJ databases">
        <title>Chitinophagaceae gen. sp. nov., a new member of the family Chitinophagaceae, isolated from soil in a chemical factory.</title>
        <authorList>
            <person name="Ke Z."/>
        </authorList>
    </citation>
    <scope>NUCLEOTIDE SEQUENCE [LARGE SCALE GENOMIC DNA]</scope>
    <source>
        <strain evidence="9 10">LY-5</strain>
    </source>
</reference>
<dbReference type="InterPro" id="IPR058031">
    <property type="entry name" value="AAA_lid_NorR"/>
</dbReference>
<dbReference type="InterPro" id="IPR009057">
    <property type="entry name" value="Homeodomain-like_sf"/>
</dbReference>
<dbReference type="RefSeq" id="WP_407031418.1">
    <property type="nucleotide sequence ID" value="NZ_JAQGEF010000010.1"/>
</dbReference>
<dbReference type="InterPro" id="IPR001789">
    <property type="entry name" value="Sig_transdc_resp-reg_receiver"/>
</dbReference>
<keyword evidence="5" id="KW-0804">Transcription</keyword>
<dbReference type="Pfam" id="PF25601">
    <property type="entry name" value="AAA_lid_14"/>
    <property type="match status" value="1"/>
</dbReference>
<protein>
    <submittedName>
        <fullName evidence="9">Sigma-54 dependent transcriptional regulator</fullName>
    </submittedName>
</protein>
<dbReference type="PANTHER" id="PTHR32071">
    <property type="entry name" value="TRANSCRIPTIONAL REGULATORY PROTEIN"/>
    <property type="match status" value="1"/>
</dbReference>
<keyword evidence="3" id="KW-0805">Transcription regulation</keyword>
<dbReference type="SUPFAM" id="SSF52540">
    <property type="entry name" value="P-loop containing nucleoside triphosphate hydrolases"/>
    <property type="match status" value="1"/>
</dbReference>
<dbReference type="SUPFAM" id="SSF46689">
    <property type="entry name" value="Homeodomain-like"/>
    <property type="match status" value="1"/>
</dbReference>
<comment type="caution">
    <text evidence="9">The sequence shown here is derived from an EMBL/GenBank/DDBJ whole genome shotgun (WGS) entry which is preliminary data.</text>
</comment>
<dbReference type="Pfam" id="PF00072">
    <property type="entry name" value="Response_reg"/>
    <property type="match status" value="1"/>
</dbReference>
<evidence type="ECO:0000313" key="10">
    <source>
        <dbReference type="Proteomes" id="UP001210231"/>
    </source>
</evidence>
<dbReference type="InterPro" id="IPR025662">
    <property type="entry name" value="Sigma_54_int_dom_ATP-bd_1"/>
</dbReference>
<evidence type="ECO:0000256" key="5">
    <source>
        <dbReference type="ARBA" id="ARBA00023163"/>
    </source>
</evidence>
<dbReference type="InterPro" id="IPR025943">
    <property type="entry name" value="Sigma_54_int_dom_ATP-bd_2"/>
</dbReference>
<gene>
    <name evidence="9" type="ORF">O3P16_09760</name>
</gene>
<proteinExistence type="predicted"/>
<dbReference type="SUPFAM" id="SSF52172">
    <property type="entry name" value="CheY-like"/>
    <property type="match status" value="1"/>
</dbReference>
<evidence type="ECO:0000256" key="3">
    <source>
        <dbReference type="ARBA" id="ARBA00023015"/>
    </source>
</evidence>
<dbReference type="InterPro" id="IPR003593">
    <property type="entry name" value="AAA+_ATPase"/>
</dbReference>
<comment type="caution">
    <text evidence="6">Lacks conserved residue(s) required for the propagation of feature annotation.</text>
</comment>
<dbReference type="PROSITE" id="PS50045">
    <property type="entry name" value="SIGMA54_INTERACT_4"/>
    <property type="match status" value="1"/>
</dbReference>
<evidence type="ECO:0000259" key="7">
    <source>
        <dbReference type="PROSITE" id="PS50045"/>
    </source>
</evidence>
<dbReference type="InterPro" id="IPR011006">
    <property type="entry name" value="CheY-like_superfamily"/>
</dbReference>
<dbReference type="Gene3D" id="3.40.50.2300">
    <property type="match status" value="1"/>
</dbReference>
<dbReference type="PROSITE" id="PS00688">
    <property type="entry name" value="SIGMA54_INTERACT_3"/>
    <property type="match status" value="1"/>
</dbReference>
<dbReference type="Pfam" id="PF02954">
    <property type="entry name" value="HTH_8"/>
    <property type="match status" value="1"/>
</dbReference>
<accession>A0ABT4UJS8</accession>